<evidence type="ECO:0000313" key="2">
    <source>
        <dbReference type="Proteomes" id="UP001175211"/>
    </source>
</evidence>
<dbReference type="Proteomes" id="UP001175211">
    <property type="component" value="Unassembled WGS sequence"/>
</dbReference>
<keyword evidence="2" id="KW-1185">Reference proteome</keyword>
<dbReference type="PANTHER" id="PTHR14269">
    <property type="entry name" value="CDP-DIACYLGLYCEROL--GLYCEROL-3-PHOSPHATE 3-PHOSPHATIDYLTRANSFERASE-RELATED"/>
    <property type="match status" value="1"/>
</dbReference>
<dbReference type="InterPro" id="IPR050324">
    <property type="entry name" value="CDP-alcohol_PTase-I"/>
</dbReference>
<dbReference type="AlphaFoldDB" id="A0AA39N8J9"/>
<dbReference type="PANTHER" id="PTHR14269:SF4">
    <property type="entry name" value="CAT EYE SYNDROME CRITICAL REGION PROTEIN 5"/>
    <property type="match status" value="1"/>
</dbReference>
<comment type="caution">
    <text evidence="1">The sequence shown here is derived from an EMBL/GenBank/DDBJ whole genome shotgun (WGS) entry which is preliminary data.</text>
</comment>
<dbReference type="InterPro" id="IPR023214">
    <property type="entry name" value="HAD_sf"/>
</dbReference>
<dbReference type="RefSeq" id="XP_060332913.1">
    <property type="nucleotide sequence ID" value="XM_060472563.1"/>
</dbReference>
<organism evidence="1 2">
    <name type="scientific">Armillaria tabescens</name>
    <name type="common">Ringless honey mushroom</name>
    <name type="synonym">Agaricus tabescens</name>
    <dbReference type="NCBI Taxonomy" id="1929756"/>
    <lineage>
        <taxon>Eukaryota</taxon>
        <taxon>Fungi</taxon>
        <taxon>Dikarya</taxon>
        <taxon>Basidiomycota</taxon>
        <taxon>Agaricomycotina</taxon>
        <taxon>Agaricomycetes</taxon>
        <taxon>Agaricomycetidae</taxon>
        <taxon>Agaricales</taxon>
        <taxon>Marasmiineae</taxon>
        <taxon>Physalacriaceae</taxon>
        <taxon>Desarmillaria</taxon>
    </lineage>
</organism>
<dbReference type="NCBIfam" id="TIGR01456">
    <property type="entry name" value="CECR5"/>
    <property type="match status" value="1"/>
</dbReference>
<dbReference type="EMBL" id="JAUEPS010000011">
    <property type="protein sequence ID" value="KAK0461016.1"/>
    <property type="molecule type" value="Genomic_DNA"/>
</dbReference>
<dbReference type="SUPFAM" id="SSF56784">
    <property type="entry name" value="HAD-like"/>
    <property type="match status" value="1"/>
</dbReference>
<dbReference type="Gene3D" id="3.40.50.1000">
    <property type="entry name" value="HAD superfamily/HAD-like"/>
    <property type="match status" value="2"/>
</dbReference>
<dbReference type="GO" id="GO:0005739">
    <property type="term" value="C:mitochondrion"/>
    <property type="evidence" value="ECO:0007669"/>
    <property type="project" value="TreeGrafter"/>
</dbReference>
<dbReference type="InterPro" id="IPR006353">
    <property type="entry name" value="HAD-SF_hydro_IIA_CECR5"/>
</dbReference>
<gene>
    <name evidence="1" type="ORF">EV420DRAFT_1529764</name>
</gene>
<reference evidence="1" key="1">
    <citation type="submission" date="2023-06" db="EMBL/GenBank/DDBJ databases">
        <authorList>
            <consortium name="Lawrence Berkeley National Laboratory"/>
            <person name="Ahrendt S."/>
            <person name="Sahu N."/>
            <person name="Indic B."/>
            <person name="Wong-Bajracharya J."/>
            <person name="Merenyi Z."/>
            <person name="Ke H.-M."/>
            <person name="Monk M."/>
            <person name="Kocsube S."/>
            <person name="Drula E."/>
            <person name="Lipzen A."/>
            <person name="Balint B."/>
            <person name="Henrissat B."/>
            <person name="Andreopoulos B."/>
            <person name="Martin F.M."/>
            <person name="Harder C.B."/>
            <person name="Rigling D."/>
            <person name="Ford K.L."/>
            <person name="Foster G.D."/>
            <person name="Pangilinan J."/>
            <person name="Papanicolaou A."/>
            <person name="Barry K."/>
            <person name="LaButti K."/>
            <person name="Viragh M."/>
            <person name="Koriabine M."/>
            <person name="Yan M."/>
            <person name="Riley R."/>
            <person name="Champramary S."/>
            <person name="Plett K.L."/>
            <person name="Tsai I.J."/>
            <person name="Slot J."/>
            <person name="Sipos G."/>
            <person name="Plett J."/>
            <person name="Nagy L.G."/>
            <person name="Grigoriev I.V."/>
        </authorList>
    </citation>
    <scope>NUCLEOTIDE SEQUENCE</scope>
    <source>
        <strain evidence="1">CCBAS 213</strain>
    </source>
</reference>
<proteinExistence type="predicted"/>
<sequence>MLLSCLRCRPAHRLRCSPLLSKSSVLGRRHLQGSSVGRFNESPPLAFAFDIDGVLIRGPHALPPAHRALQILEGNNSFKKKIPFILLTNGGGVSESARAKGLSDKLGIKITPSQCVQAHTILQQQVSRYANEHVLVLGGRRDEIRQVAELYGFKKAHTMLDVLAWNPSVWPFYELTPAEKESTRPVDFSNTPISAIFVFHDPRNWALDIQIICDVIQSNGIIGGPYGKLTKPVELVFCNPDLIWRCDFPRPRLGQGAFKEAFQAVYKALTGRMYPHVQYGKPTEATYRYARSILESQIRLLYGHSTKPTMYMIGDNPESDIAGANSAGWPSVLVRTGVYDPIHGSPIHKPTHEAEDVEEAVRWAISREFEK</sequence>
<dbReference type="GO" id="GO:0046474">
    <property type="term" value="P:glycerophospholipid biosynthetic process"/>
    <property type="evidence" value="ECO:0007669"/>
    <property type="project" value="TreeGrafter"/>
</dbReference>
<evidence type="ECO:0000313" key="1">
    <source>
        <dbReference type="EMBL" id="KAK0461016.1"/>
    </source>
</evidence>
<dbReference type="Pfam" id="PF13344">
    <property type="entry name" value="Hydrolase_6"/>
    <property type="match status" value="1"/>
</dbReference>
<dbReference type="GeneID" id="85356111"/>
<dbReference type="Pfam" id="PF13242">
    <property type="entry name" value="Hydrolase_like"/>
    <property type="match status" value="1"/>
</dbReference>
<name>A0AA39N8J9_ARMTA</name>
<protein>
    <submittedName>
        <fullName evidence="1">HAD-like domain-containing protein</fullName>
    </submittedName>
</protein>
<dbReference type="InterPro" id="IPR006357">
    <property type="entry name" value="HAD-SF_hydro_IIA"/>
</dbReference>
<dbReference type="InterPro" id="IPR036412">
    <property type="entry name" value="HAD-like_sf"/>
</dbReference>
<accession>A0AA39N8J9</accession>
<dbReference type="NCBIfam" id="TIGR01460">
    <property type="entry name" value="HAD-SF-IIA"/>
    <property type="match status" value="1"/>
</dbReference>